<dbReference type="InterPro" id="IPR051606">
    <property type="entry name" value="Polyketide_Oxido-like"/>
</dbReference>
<dbReference type="Gene3D" id="3.40.50.720">
    <property type="entry name" value="NAD(P)-binding Rossmann-like Domain"/>
    <property type="match status" value="1"/>
</dbReference>
<dbReference type="PANTHER" id="PTHR43355">
    <property type="entry name" value="FLAVIN REDUCTASE (NADPH)"/>
    <property type="match status" value="1"/>
</dbReference>
<proteinExistence type="predicted"/>
<dbReference type="Proteomes" id="UP000829069">
    <property type="component" value="Chromosome"/>
</dbReference>
<reference evidence="2 3" key="1">
    <citation type="submission" date="2022-03" db="EMBL/GenBank/DDBJ databases">
        <title>Isotopic signatures of nitrous oxide derived from detoxification processes.</title>
        <authorList>
            <person name="Behrendt U."/>
            <person name="Buchen C."/>
            <person name="Well R."/>
            <person name="Ulrich A."/>
            <person name="Rohe L."/>
            <person name="Kolb S."/>
            <person name="Schloter M."/>
            <person name="Horn M.A."/>
            <person name="Augustin J."/>
        </authorList>
    </citation>
    <scope>NUCLEOTIDE SEQUENCE [LARGE SCALE GENOMIC DNA]</scope>
    <source>
        <strain evidence="2 3">S4-C24</strain>
    </source>
</reference>
<protein>
    <submittedName>
        <fullName evidence="2">NAD(P)H-binding protein</fullName>
    </submittedName>
</protein>
<dbReference type="InterPro" id="IPR016040">
    <property type="entry name" value="NAD(P)-bd_dom"/>
</dbReference>
<feature type="domain" description="NAD(P)-binding" evidence="1">
    <location>
        <begin position="7"/>
        <end position="189"/>
    </location>
</feature>
<evidence type="ECO:0000313" key="3">
    <source>
        <dbReference type="Proteomes" id="UP000829069"/>
    </source>
</evidence>
<sequence>MKIAVYGATGMVGSQITAEALRRDHQVTAISRSGTAMDGATARAAELSDVKTYKQIAGEHDVVVLSIPPSRTGEPHAPFVDAHEAISETLIPARLFVVGGAGATEVDGVQLKDLPGFPEDYKPEATTMAEVLELYRSASGLEWTMLAPAPQIAPGERTGTYKLGADSPVGESVSTQDFAVAVLDELENPQHENRRFTVAN</sequence>
<keyword evidence="3" id="KW-1185">Reference proteome</keyword>
<dbReference type="SUPFAM" id="SSF51735">
    <property type="entry name" value="NAD(P)-binding Rossmann-fold domains"/>
    <property type="match status" value="1"/>
</dbReference>
<name>A0ABY3W9U7_9MICC</name>
<gene>
    <name evidence="2" type="ORF">MNQ99_02385</name>
</gene>
<dbReference type="PANTHER" id="PTHR43355:SF2">
    <property type="entry name" value="FLAVIN REDUCTASE (NADPH)"/>
    <property type="match status" value="1"/>
</dbReference>
<dbReference type="RefSeq" id="WP_241914297.1">
    <property type="nucleotide sequence ID" value="NZ_CP093326.1"/>
</dbReference>
<accession>A0ABY3W9U7</accession>
<dbReference type="InterPro" id="IPR036291">
    <property type="entry name" value="NAD(P)-bd_dom_sf"/>
</dbReference>
<organism evidence="2 3">
    <name type="scientific">Arthrobacter sulfonylureivorans</name>
    <dbReference type="NCBI Taxonomy" id="2486855"/>
    <lineage>
        <taxon>Bacteria</taxon>
        <taxon>Bacillati</taxon>
        <taxon>Actinomycetota</taxon>
        <taxon>Actinomycetes</taxon>
        <taxon>Micrococcales</taxon>
        <taxon>Micrococcaceae</taxon>
        <taxon>Arthrobacter</taxon>
    </lineage>
</organism>
<dbReference type="EMBL" id="CP093326">
    <property type="protein sequence ID" value="UNK46237.1"/>
    <property type="molecule type" value="Genomic_DNA"/>
</dbReference>
<evidence type="ECO:0000259" key="1">
    <source>
        <dbReference type="Pfam" id="PF13460"/>
    </source>
</evidence>
<evidence type="ECO:0000313" key="2">
    <source>
        <dbReference type="EMBL" id="UNK46237.1"/>
    </source>
</evidence>
<dbReference type="Pfam" id="PF13460">
    <property type="entry name" value="NAD_binding_10"/>
    <property type="match status" value="1"/>
</dbReference>